<dbReference type="OrthoDB" id="770969at2"/>
<evidence type="ECO:0000313" key="2">
    <source>
        <dbReference type="Proteomes" id="UP000256779"/>
    </source>
</evidence>
<comment type="caution">
    <text evidence="1">The sequence shown here is derived from an EMBL/GenBank/DDBJ whole genome shotgun (WGS) entry which is preliminary data.</text>
</comment>
<gene>
    <name evidence="1" type="ORF">C7460_12725</name>
</gene>
<protein>
    <submittedName>
        <fullName evidence="1">Uncharacterized protein</fullName>
    </submittedName>
</protein>
<dbReference type="AlphaFoldDB" id="A0A3D9L023"/>
<evidence type="ECO:0000313" key="1">
    <source>
        <dbReference type="EMBL" id="RED93001.1"/>
    </source>
</evidence>
<sequence length="206" mass="23847">MNFDDICQQHLTWVICISSNSLSQPVFVIWLTDSTDQDQDKFVVNQQNKIIASEDYETLLEVTLKVKPTLPDPVNTLTWLNKVCEMDCSSTLFELEVLEDSIQTRTFNKRTITEAINFINLCGDFDEQTGDLEIRTLRNKPNIRQLWEYGYNEIIWKEIGSNEQDEPVRLPELRANSGQLSNEMQQLITAFLNRLDIAKVKAGNKR</sequence>
<reference evidence="1 2" key="1">
    <citation type="submission" date="2018-07" db="EMBL/GenBank/DDBJ databases">
        <title>Genomic Encyclopedia of Type Strains, Phase IV (KMG-IV): sequencing the most valuable type-strain genomes for metagenomic binning, comparative biology and taxonomic classification.</title>
        <authorList>
            <person name="Goeker M."/>
        </authorList>
    </citation>
    <scope>NUCLEOTIDE SEQUENCE [LARGE SCALE GENOMIC DNA]</scope>
    <source>
        <strain evidence="1 2">DSM 4134</strain>
    </source>
</reference>
<accession>A0A3D9L023</accession>
<proteinExistence type="predicted"/>
<organism evidence="1 2">
    <name type="scientific">Marinoscillum furvescens DSM 4134</name>
    <dbReference type="NCBI Taxonomy" id="1122208"/>
    <lineage>
        <taxon>Bacteria</taxon>
        <taxon>Pseudomonadati</taxon>
        <taxon>Bacteroidota</taxon>
        <taxon>Cytophagia</taxon>
        <taxon>Cytophagales</taxon>
        <taxon>Reichenbachiellaceae</taxon>
        <taxon>Marinoscillum</taxon>
    </lineage>
</organism>
<keyword evidence="2" id="KW-1185">Reference proteome</keyword>
<dbReference type="EMBL" id="QREG01000027">
    <property type="protein sequence ID" value="RED93001.1"/>
    <property type="molecule type" value="Genomic_DNA"/>
</dbReference>
<dbReference type="Proteomes" id="UP000256779">
    <property type="component" value="Unassembled WGS sequence"/>
</dbReference>
<dbReference type="RefSeq" id="WP_115870043.1">
    <property type="nucleotide sequence ID" value="NZ_QREG01000027.1"/>
</dbReference>
<name>A0A3D9L023_MARFU</name>